<feature type="region of interest" description="Disordered" evidence="2">
    <location>
        <begin position="150"/>
        <end position="182"/>
    </location>
</feature>
<feature type="compositionally biased region" description="Low complexity" evidence="2">
    <location>
        <begin position="62"/>
        <end position="90"/>
    </location>
</feature>
<proteinExistence type="inferred from homology"/>
<accession>A0A4U1FGK8</accession>
<name>A0A4U1FGK8_MONMO</name>
<evidence type="ECO:0008006" key="5">
    <source>
        <dbReference type="Google" id="ProtNLM"/>
    </source>
</evidence>
<dbReference type="GO" id="GO:0051793">
    <property type="term" value="P:medium-chain fatty acid catabolic process"/>
    <property type="evidence" value="ECO:0007669"/>
    <property type="project" value="TreeGrafter"/>
</dbReference>
<dbReference type="PANTHER" id="PTHR10794">
    <property type="entry name" value="ABHYDROLASE DOMAIN-CONTAINING PROTEIN"/>
    <property type="match status" value="1"/>
</dbReference>
<comment type="similarity">
    <text evidence="1">Belongs to the AB hydrolase superfamily. AB hydrolase 4 family.</text>
</comment>
<dbReference type="GO" id="GO:0047372">
    <property type="term" value="F:monoacylglycerol lipase activity"/>
    <property type="evidence" value="ECO:0007669"/>
    <property type="project" value="TreeGrafter"/>
</dbReference>
<dbReference type="InterPro" id="IPR029058">
    <property type="entry name" value="AB_hydrolase_fold"/>
</dbReference>
<dbReference type="EMBL" id="RWIC01000140">
    <property type="protein sequence ID" value="TKC48933.1"/>
    <property type="molecule type" value="Genomic_DNA"/>
</dbReference>
<organism evidence="3 4">
    <name type="scientific">Monodon monoceros</name>
    <name type="common">Narwhal</name>
    <name type="synonym">Ceratodon monodon</name>
    <dbReference type="NCBI Taxonomy" id="40151"/>
    <lineage>
        <taxon>Eukaryota</taxon>
        <taxon>Metazoa</taxon>
        <taxon>Chordata</taxon>
        <taxon>Craniata</taxon>
        <taxon>Vertebrata</taxon>
        <taxon>Euteleostomi</taxon>
        <taxon>Mammalia</taxon>
        <taxon>Eutheria</taxon>
        <taxon>Laurasiatheria</taxon>
        <taxon>Artiodactyla</taxon>
        <taxon>Whippomorpha</taxon>
        <taxon>Cetacea</taxon>
        <taxon>Odontoceti</taxon>
        <taxon>Monodontidae</taxon>
        <taxon>Monodon</taxon>
    </lineage>
</organism>
<evidence type="ECO:0000256" key="1">
    <source>
        <dbReference type="ARBA" id="ARBA00010884"/>
    </source>
</evidence>
<feature type="compositionally biased region" description="Low complexity" evidence="2">
    <location>
        <begin position="156"/>
        <end position="175"/>
    </location>
</feature>
<protein>
    <recommendedName>
        <fullName evidence="5">AB hydrolase-1 domain-containing protein</fullName>
    </recommendedName>
</protein>
<feature type="compositionally biased region" description="Low complexity" evidence="2">
    <location>
        <begin position="118"/>
        <end position="135"/>
    </location>
</feature>
<reference evidence="4" key="1">
    <citation type="journal article" date="2019" name="IScience">
        <title>Narwhal Genome Reveals Long-Term Low Genetic Diversity despite Current Large Abundance Size.</title>
        <authorList>
            <person name="Westbury M.V."/>
            <person name="Petersen B."/>
            <person name="Garde E."/>
            <person name="Heide-Jorgensen M.P."/>
            <person name="Lorenzen E.D."/>
        </authorList>
    </citation>
    <scope>NUCLEOTIDE SEQUENCE [LARGE SCALE GENOMIC DNA]</scope>
</reference>
<dbReference type="SUPFAM" id="SSF53474">
    <property type="entry name" value="alpha/beta-Hydrolases"/>
    <property type="match status" value="1"/>
</dbReference>
<dbReference type="GO" id="GO:0051792">
    <property type="term" value="P:medium-chain fatty acid biosynthetic process"/>
    <property type="evidence" value="ECO:0007669"/>
    <property type="project" value="TreeGrafter"/>
</dbReference>
<comment type="caution">
    <text evidence="3">The sequence shown here is derived from an EMBL/GenBank/DDBJ whole genome shotgun (WGS) entry which is preliminary data.</text>
</comment>
<dbReference type="InterPro" id="IPR050960">
    <property type="entry name" value="AB_hydrolase_4_sf"/>
</dbReference>
<sequence length="691" mass="74393">GNLGEAPRGESQRSGGVRAAGDAEGLRLQPPTWRPGDRPCPRSRPAAPSIPGCPRRGPRPPARQSRAGLAPTCGGAARRGAARLWPGPAGSSLEAVRRRGRRASAPAARPSPGPLHVAAPRSPPGCGRRPGPGRVRSASAVAWVSAPPRLARRPRPSAARTGRGRATALATPAAGSTGGGRGLGPRIAGQCGRNPHRLSNGRAPAGPLIEAQASEPVKNLGVETQQRERLSSSLGPQDDTWTESFSLLLGLGAALYLGYYWAWVAPRPQLVTGSQFLAFLEGHCPVTVETFYPTLWCFEGRLQTIFRVLLLSPPVAPYSREVLETLDRGQLLLDWASHPNSSQYPDPTTQPLLLLLPGITGSSQETYILHLVDQALKDGYRVPFDGGLSETYQKGRGALMEGLPNMYLGVPQGYQTLGPNLPVFHFLSPFTFLPSGQGLLPYPMIRALCASNTENLETVVHHIKSHYSQAPLLALNHLARMGRAAGLVAALTLPACWDTSETTCSLETPLNSLLFSQHLTAGLCRAVNRNRKVMEKVVNVDFVLQVESFNSPLSAQNCSSNTLFPFLILAYPTRHHLQAHTIHHFDERYTTVVFGYQDRAASPRAKADAIQLPVLCLNAAGDPFSPADQHSPHVALLVTARGGHIGFLEGLLPWQHCYMSRLMHQYAKAIFQHPAELLSLRAPTPPEGGKS</sequence>
<feature type="region of interest" description="Disordered" evidence="2">
    <location>
        <begin position="1"/>
        <end position="135"/>
    </location>
</feature>
<gene>
    <name evidence="3" type="ORF">EI555_007082</name>
</gene>
<dbReference type="GO" id="GO:0008126">
    <property type="term" value="F:acetylesterase activity"/>
    <property type="evidence" value="ECO:0007669"/>
    <property type="project" value="TreeGrafter"/>
</dbReference>
<evidence type="ECO:0000313" key="3">
    <source>
        <dbReference type="EMBL" id="TKC48933.1"/>
    </source>
</evidence>
<evidence type="ECO:0000313" key="4">
    <source>
        <dbReference type="Proteomes" id="UP000308365"/>
    </source>
</evidence>
<feature type="compositionally biased region" description="Low complexity" evidence="2">
    <location>
        <begin position="43"/>
        <end position="55"/>
    </location>
</feature>
<dbReference type="AlphaFoldDB" id="A0A4U1FGK8"/>
<evidence type="ECO:0000256" key="2">
    <source>
        <dbReference type="SAM" id="MobiDB-lite"/>
    </source>
</evidence>
<dbReference type="Proteomes" id="UP000308365">
    <property type="component" value="Unassembled WGS sequence"/>
</dbReference>
<dbReference type="PANTHER" id="PTHR10794:SF60">
    <property type="entry name" value="PROTEIN ABHD1"/>
    <property type="match status" value="1"/>
</dbReference>
<feature type="non-terminal residue" evidence="3">
    <location>
        <position position="1"/>
    </location>
</feature>